<name>A0AAD4V3Y5_PRUDU</name>
<sequence length="176" mass="19574">MMVRPRGELRRQKFYTGSPSDGSSDHLRETVTVLDDRVVATLETTDLDLVPVEVPAKVVVLETALGLVQPEVLEDSCCQDLAGGVAHKVPGVVGTIPGLASKGTTRGDRVHFEFTSGTEPISRALYRMAPAKLKELKIQLQELIDKRFIQPSFSHWDAPVLFEKKDVTMRLYRDSR</sequence>
<dbReference type="PANTHER" id="PTHR15503">
    <property type="entry name" value="LDOC1 RELATED"/>
    <property type="match status" value="1"/>
</dbReference>
<organism evidence="2 3">
    <name type="scientific">Prunus dulcis</name>
    <name type="common">Almond</name>
    <name type="synonym">Amygdalus dulcis</name>
    <dbReference type="NCBI Taxonomy" id="3755"/>
    <lineage>
        <taxon>Eukaryota</taxon>
        <taxon>Viridiplantae</taxon>
        <taxon>Streptophyta</taxon>
        <taxon>Embryophyta</taxon>
        <taxon>Tracheophyta</taxon>
        <taxon>Spermatophyta</taxon>
        <taxon>Magnoliopsida</taxon>
        <taxon>eudicotyledons</taxon>
        <taxon>Gunneridae</taxon>
        <taxon>Pentapetalae</taxon>
        <taxon>rosids</taxon>
        <taxon>fabids</taxon>
        <taxon>Rosales</taxon>
        <taxon>Rosaceae</taxon>
        <taxon>Amygdaloideae</taxon>
        <taxon>Amygdaleae</taxon>
        <taxon>Prunus</taxon>
    </lineage>
</organism>
<evidence type="ECO:0000256" key="1">
    <source>
        <dbReference type="SAM" id="MobiDB-lite"/>
    </source>
</evidence>
<reference evidence="2 3" key="1">
    <citation type="journal article" date="2022" name="G3 (Bethesda)">
        <title>Whole-genome sequence and methylome profiling of the almond [Prunus dulcis (Mill.) D.A. Webb] cultivar 'Nonpareil'.</title>
        <authorList>
            <person name="D'Amico-Willman K.M."/>
            <person name="Ouma W.Z."/>
            <person name="Meulia T."/>
            <person name="Sideli G.M."/>
            <person name="Gradziel T.M."/>
            <person name="Fresnedo-Ramirez J."/>
        </authorList>
    </citation>
    <scope>NUCLEOTIDE SEQUENCE [LARGE SCALE GENOMIC DNA]</scope>
    <source>
        <strain evidence="2">Clone GOH B32 T37-40</strain>
    </source>
</reference>
<protein>
    <submittedName>
        <fullName evidence="2">Uncharacterized protein</fullName>
    </submittedName>
</protein>
<feature type="region of interest" description="Disordered" evidence="1">
    <location>
        <begin position="1"/>
        <end position="26"/>
    </location>
</feature>
<proteinExistence type="predicted"/>
<gene>
    <name evidence="2" type="ORF">L3X38_036778</name>
</gene>
<dbReference type="InterPro" id="IPR043502">
    <property type="entry name" value="DNA/RNA_pol_sf"/>
</dbReference>
<dbReference type="Proteomes" id="UP001054821">
    <property type="component" value="Chromosome 7"/>
</dbReference>
<comment type="caution">
    <text evidence="2">The sequence shown here is derived from an EMBL/GenBank/DDBJ whole genome shotgun (WGS) entry which is preliminary data.</text>
</comment>
<feature type="compositionally biased region" description="Basic and acidic residues" evidence="1">
    <location>
        <begin position="1"/>
        <end position="11"/>
    </location>
</feature>
<dbReference type="AlphaFoldDB" id="A0AAD4V3Y5"/>
<accession>A0AAD4V3Y5</accession>
<dbReference type="SUPFAM" id="SSF56672">
    <property type="entry name" value="DNA/RNA polymerases"/>
    <property type="match status" value="1"/>
</dbReference>
<keyword evidence="3" id="KW-1185">Reference proteome</keyword>
<dbReference type="EMBL" id="JAJFAZ020000007">
    <property type="protein sequence ID" value="KAI5317071.1"/>
    <property type="molecule type" value="Genomic_DNA"/>
</dbReference>
<dbReference type="InterPro" id="IPR032567">
    <property type="entry name" value="RTL1-rel"/>
</dbReference>
<dbReference type="Gene3D" id="3.10.10.10">
    <property type="entry name" value="HIV Type 1 Reverse Transcriptase, subunit A, domain 1"/>
    <property type="match status" value="1"/>
</dbReference>
<dbReference type="PANTHER" id="PTHR15503:SF45">
    <property type="entry name" value="RNA-DIRECTED DNA POLYMERASE HOMOLOG"/>
    <property type="match status" value="1"/>
</dbReference>
<evidence type="ECO:0000313" key="3">
    <source>
        <dbReference type="Proteomes" id="UP001054821"/>
    </source>
</evidence>
<evidence type="ECO:0000313" key="2">
    <source>
        <dbReference type="EMBL" id="KAI5317071.1"/>
    </source>
</evidence>